<dbReference type="Pfam" id="PF04783">
    <property type="entry name" value="DUF630"/>
    <property type="match status" value="1"/>
</dbReference>
<evidence type="ECO:0000313" key="5">
    <source>
        <dbReference type="Proteomes" id="UP000813462"/>
    </source>
</evidence>
<reference evidence="4" key="1">
    <citation type="journal article" date="2021" name="Front. Plant Sci.">
        <title>Chromosome-Scale Genome Assembly for Chinese Sour Jujube and Insights Into Its Genome Evolution and Domestication Signature.</title>
        <authorList>
            <person name="Shen L.-Y."/>
            <person name="Luo H."/>
            <person name="Wang X.-L."/>
            <person name="Wang X.-M."/>
            <person name="Qiu X.-J."/>
            <person name="Liu H."/>
            <person name="Zhou S.-S."/>
            <person name="Jia K.-H."/>
            <person name="Nie S."/>
            <person name="Bao Y.-T."/>
            <person name="Zhang R.-G."/>
            <person name="Yun Q.-Z."/>
            <person name="Chai Y.-H."/>
            <person name="Lu J.-Y."/>
            <person name="Li Y."/>
            <person name="Zhao S.-W."/>
            <person name="Mao J.-F."/>
            <person name="Jia S.-G."/>
            <person name="Mao Y.-M."/>
        </authorList>
    </citation>
    <scope>NUCLEOTIDE SEQUENCE</scope>
    <source>
        <strain evidence="4">AT0</strain>
        <tissue evidence="4">Leaf</tissue>
    </source>
</reference>
<comment type="caution">
    <text evidence="4">The sequence shown here is derived from an EMBL/GenBank/DDBJ whole genome shotgun (WGS) entry which is preliminary data.</text>
</comment>
<proteinExistence type="predicted"/>
<feature type="compositionally biased region" description="Basic and acidic residues" evidence="1">
    <location>
        <begin position="211"/>
        <end position="227"/>
    </location>
</feature>
<dbReference type="Pfam" id="PF04782">
    <property type="entry name" value="DUF632"/>
    <property type="match status" value="2"/>
</dbReference>
<evidence type="ECO:0000313" key="4">
    <source>
        <dbReference type="EMBL" id="KAH7520621.1"/>
    </source>
</evidence>
<dbReference type="Proteomes" id="UP000813462">
    <property type="component" value="Unassembled WGS sequence"/>
</dbReference>
<feature type="compositionally biased region" description="Low complexity" evidence="1">
    <location>
        <begin position="74"/>
        <end position="85"/>
    </location>
</feature>
<evidence type="ECO:0000259" key="2">
    <source>
        <dbReference type="Pfam" id="PF04782"/>
    </source>
</evidence>
<accession>A0A978V055</accession>
<feature type="compositionally biased region" description="Basic and acidic residues" evidence="1">
    <location>
        <begin position="281"/>
        <end position="300"/>
    </location>
</feature>
<dbReference type="PANTHER" id="PTHR21450:SF35">
    <property type="entry name" value="TRANSCRIPTION FACTOR, PUTATIVE (DUF630 AND DUF632)-RELATED"/>
    <property type="match status" value="1"/>
</dbReference>
<name>A0A978V055_ZIZJJ</name>
<feature type="region of interest" description="Disordered" evidence="1">
    <location>
        <begin position="206"/>
        <end position="300"/>
    </location>
</feature>
<feature type="domain" description="DUF632" evidence="2">
    <location>
        <begin position="312"/>
        <end position="448"/>
    </location>
</feature>
<evidence type="ECO:0000256" key="1">
    <source>
        <dbReference type="SAM" id="MobiDB-lite"/>
    </source>
</evidence>
<feature type="compositionally biased region" description="Polar residues" evidence="1">
    <location>
        <begin position="233"/>
        <end position="255"/>
    </location>
</feature>
<evidence type="ECO:0008006" key="6">
    <source>
        <dbReference type="Google" id="ProtNLM"/>
    </source>
</evidence>
<dbReference type="AlphaFoldDB" id="A0A978V055"/>
<gene>
    <name evidence="4" type="ORF">FEM48_Zijuj08G0164400</name>
</gene>
<protein>
    <recommendedName>
        <fullName evidence="6">Nitrate regulatory gene2 protein</fullName>
    </recommendedName>
</protein>
<organism evidence="4 5">
    <name type="scientific">Ziziphus jujuba var. spinosa</name>
    <dbReference type="NCBI Taxonomy" id="714518"/>
    <lineage>
        <taxon>Eukaryota</taxon>
        <taxon>Viridiplantae</taxon>
        <taxon>Streptophyta</taxon>
        <taxon>Embryophyta</taxon>
        <taxon>Tracheophyta</taxon>
        <taxon>Spermatophyta</taxon>
        <taxon>Magnoliopsida</taxon>
        <taxon>eudicotyledons</taxon>
        <taxon>Gunneridae</taxon>
        <taxon>Pentapetalae</taxon>
        <taxon>rosids</taxon>
        <taxon>fabids</taxon>
        <taxon>Rosales</taxon>
        <taxon>Rhamnaceae</taxon>
        <taxon>Paliureae</taxon>
        <taxon>Ziziphus</taxon>
    </lineage>
</organism>
<feature type="region of interest" description="Disordered" evidence="1">
    <location>
        <begin position="69"/>
        <end position="101"/>
    </location>
</feature>
<feature type="domain" description="DUF632" evidence="2">
    <location>
        <begin position="477"/>
        <end position="684"/>
    </location>
</feature>
<dbReference type="EMBL" id="JAEACU010000008">
    <property type="protein sequence ID" value="KAH7520621.1"/>
    <property type="molecule type" value="Genomic_DNA"/>
</dbReference>
<feature type="region of interest" description="Disordered" evidence="1">
    <location>
        <begin position="695"/>
        <end position="720"/>
    </location>
</feature>
<dbReference type="InterPro" id="IPR006867">
    <property type="entry name" value="DUF632"/>
</dbReference>
<feature type="domain" description="DUF630" evidence="3">
    <location>
        <begin position="1"/>
        <end position="59"/>
    </location>
</feature>
<sequence length="766" mass="85654">MGCANSKSEKNEALRLCKERRRFIKQAIDSRYALAAAHVSYIQSLRNIGIALRRYAEAEVLIESSLSISDKTPSHSSYPSPSPSHLAEVSDSPLRNESPLSPSVTTLSYMKSGGTAAVTVRFNPLSDGYVEGDYTMPPPPPPPLPESGSSWDFFDPIDDNESFRFVGNNAVDVNFDGMRGWRQFGSEGTDSSTLEETKGKWAEVGFDDGGMEVHEGTSRPEMGKKTPEVSGTLVVQNDGSSGQLKEHNGNLSSSGRRLDSGPNGNGQVGSLTGKLLLEQSSSKREKPLAEKDVSAEREDPSEFITHRAKDFLSSIKEIEHRFFRASESGKEVCRMLEANKINVGYSEAKGRSSVSAIFMALQLVCCSRKGALVSNEPPQHVTKVITWKRTISSRSSSSRNPLATATKDDGDDSGSDFVEEFCMIAGSHSSTMDRLYAWERKLYDEVKVSWPSLMNSTIGCYLEKLVSAINLAGCVMRASESIRKEYDQKCDQLRYLFAKDYSSHVIDKTRAVVKDLHSRIRVAIHSVDSISKRIEKMRDEELYPQLMEFTQGLIRMWKAMLECHHAQYITISLAYHSKSSTGTPQGDTRRQIMDQLLQEVECFGLSFADWINSHTSYVEALNGWLQHCILQPRGRSKSRRPFSPRRVLAPPIFVLCRDWAAGIRALESNELTAAIRSFLSDLHHMMEHQVEVQKRTFDAKDGEPENKDDENSRDSSSPNLSCIHSSLTKVLDRLTKFSEASLKMYEDIRQKSEAARTAYSNCKPRY</sequence>
<dbReference type="PANTHER" id="PTHR21450">
    <property type="entry name" value="PROTEIN ALTERED PHOSPHATE STARVATION RESPONSE 1"/>
    <property type="match status" value="1"/>
</dbReference>
<dbReference type="InterPro" id="IPR006868">
    <property type="entry name" value="DUF630"/>
</dbReference>
<evidence type="ECO:0000259" key="3">
    <source>
        <dbReference type="Pfam" id="PF04783"/>
    </source>
</evidence>
<feature type="compositionally biased region" description="Basic and acidic residues" evidence="1">
    <location>
        <begin position="695"/>
        <end position="713"/>
    </location>
</feature>